<dbReference type="Pfam" id="PF03109">
    <property type="entry name" value="ABC1"/>
    <property type="match status" value="1"/>
</dbReference>
<dbReference type="PANTHER" id="PTHR10566:SF113">
    <property type="entry name" value="PROTEIN ACTIVITY OF BC1 COMPLEX KINASE 7, CHLOROPLASTIC"/>
    <property type="match status" value="1"/>
</dbReference>
<protein>
    <submittedName>
        <fullName evidence="3">Ubiquinone biosynthesis protein</fullName>
    </submittedName>
</protein>
<evidence type="ECO:0000256" key="1">
    <source>
        <dbReference type="ARBA" id="ARBA00009670"/>
    </source>
</evidence>
<name>A0ABS0ADU5_9GAMM</name>
<dbReference type="CDD" id="cd13972">
    <property type="entry name" value="UbiB"/>
    <property type="match status" value="1"/>
</dbReference>
<comment type="similarity">
    <text evidence="1">Belongs to the protein kinase superfamily. ADCK protein kinase family.</text>
</comment>
<keyword evidence="3" id="KW-0830">Ubiquinone</keyword>
<comment type="caution">
    <text evidence="3">The sequence shown here is derived from an EMBL/GenBank/DDBJ whole genome shotgun (WGS) entry which is preliminary data.</text>
</comment>
<sequence>MPPISRLLVVAHVACRYRLLSLLPPHPARPFLVLLQYLVPSSWLGTGQLTEGERLKLALERLGPIFIKFGQLMATRRDMLPPEWTEALAHLQDRVAPFDGAQARRLVEASLPRPLDEVFEHFDDTPLASASVAQVHPATLLDGGQVVVKVLRPGVEQRVERDLKVMGFGARLLEALWADSRYFHPRKVVHDYQTVIRAELDLEREASNSEAMRRHFLFSPLLYIPAVHLALSSRRVMVSDRIHGIPVNDIEAIRAAGIDPRVLAERGVEIFFAQVFRHNFFHADMHPGNIFVNPEHPESPQYMAVDCAIAGRLSKQDLNVLGRMVLAVMREDYPGLVDQVIRAGWARGPVDRHRFEQAVTEIIAPVRGADLESMEFAPLVLRLFDLARDYHIEAPVQYILLMKTLVHIEGLGRSIYPRLDIWTVGRPLLEAWMMEEYGPAATANKLRNRLPEWAAQLPDMPELLRDGLESLRHQPQQQREMAHYFETGLRRHRHKMLGGLGGLGLAALAAVDALHGAGQWAWPMAAGALVLLAWACRR</sequence>
<dbReference type="SUPFAM" id="SSF56112">
    <property type="entry name" value="Protein kinase-like (PK-like)"/>
    <property type="match status" value="1"/>
</dbReference>
<dbReference type="InterPro" id="IPR045308">
    <property type="entry name" value="UbiB_bact"/>
</dbReference>
<dbReference type="Proteomes" id="UP000644441">
    <property type="component" value="Unassembled WGS sequence"/>
</dbReference>
<dbReference type="InterPro" id="IPR050154">
    <property type="entry name" value="UbiB_kinase"/>
</dbReference>
<dbReference type="InterPro" id="IPR004147">
    <property type="entry name" value="ABC1_dom"/>
</dbReference>
<gene>
    <name evidence="3" type="ORF">ISO4_00359</name>
</gene>
<dbReference type="RefSeq" id="WP_194854947.1">
    <property type="nucleotide sequence ID" value="NZ_ARXR01000002.1"/>
</dbReference>
<evidence type="ECO:0000313" key="4">
    <source>
        <dbReference type="Proteomes" id="UP000644441"/>
    </source>
</evidence>
<organism evidence="3 4">
    <name type="scientific">Alloalcanivorax venustensis ISO4</name>
    <dbReference type="NCBI Taxonomy" id="1177184"/>
    <lineage>
        <taxon>Bacteria</taxon>
        <taxon>Pseudomonadati</taxon>
        <taxon>Pseudomonadota</taxon>
        <taxon>Gammaproteobacteria</taxon>
        <taxon>Oceanospirillales</taxon>
        <taxon>Alcanivoracaceae</taxon>
        <taxon>Alloalcanivorax</taxon>
    </lineage>
</organism>
<accession>A0ABS0ADU5</accession>
<keyword evidence="4" id="KW-1185">Reference proteome</keyword>
<evidence type="ECO:0000259" key="2">
    <source>
        <dbReference type="Pfam" id="PF03109"/>
    </source>
</evidence>
<reference evidence="3 4" key="1">
    <citation type="submission" date="2012-09" db="EMBL/GenBank/DDBJ databases">
        <title>Genome Sequence of alkane-degrading Bacterium Alcanivorax venustensis ISO4.</title>
        <authorList>
            <person name="Lai Q."/>
            <person name="Shao Z."/>
        </authorList>
    </citation>
    <scope>NUCLEOTIDE SEQUENCE [LARGE SCALE GENOMIC DNA]</scope>
    <source>
        <strain evidence="3 4">ISO4</strain>
    </source>
</reference>
<feature type="domain" description="ABC1 atypical kinase-like" evidence="2">
    <location>
        <begin position="91"/>
        <end position="337"/>
    </location>
</feature>
<dbReference type="PANTHER" id="PTHR10566">
    <property type="entry name" value="CHAPERONE-ACTIVITY OF BC1 COMPLEX CABC1 -RELATED"/>
    <property type="match status" value="1"/>
</dbReference>
<dbReference type="InterPro" id="IPR011009">
    <property type="entry name" value="Kinase-like_dom_sf"/>
</dbReference>
<dbReference type="EMBL" id="ARXR01000002">
    <property type="protein sequence ID" value="MBF5051757.1"/>
    <property type="molecule type" value="Genomic_DNA"/>
</dbReference>
<proteinExistence type="inferred from homology"/>
<evidence type="ECO:0000313" key="3">
    <source>
        <dbReference type="EMBL" id="MBF5051757.1"/>
    </source>
</evidence>